<organism evidence="1 2">
    <name type="scientific">Rhodococcus ruber BKS 20-38</name>
    <dbReference type="NCBI Taxonomy" id="1278076"/>
    <lineage>
        <taxon>Bacteria</taxon>
        <taxon>Bacillati</taxon>
        <taxon>Actinomycetota</taxon>
        <taxon>Actinomycetes</taxon>
        <taxon>Mycobacteriales</taxon>
        <taxon>Nocardiaceae</taxon>
        <taxon>Rhodococcus</taxon>
    </lineage>
</organism>
<dbReference type="Proteomes" id="UP000011731">
    <property type="component" value="Unassembled WGS sequence"/>
</dbReference>
<dbReference type="PANTHER" id="PTHR28152:SF1">
    <property type="entry name" value="HYDROXYACYL-THIOESTER DEHYDRATASE TYPE 2, MITOCHONDRIAL"/>
    <property type="match status" value="1"/>
</dbReference>
<dbReference type="SUPFAM" id="SSF54637">
    <property type="entry name" value="Thioesterase/thiol ester dehydrase-isomerase"/>
    <property type="match status" value="1"/>
</dbReference>
<accession>M2X5B8</accession>
<proteinExistence type="predicted"/>
<dbReference type="InterPro" id="IPR029069">
    <property type="entry name" value="HotDog_dom_sf"/>
</dbReference>
<sequence length="267" mass="28931">MSITTPARRVDRTETPGVGPAREFNALFGWNVAFPAVGATVPLLGHWLYFHDHPVPSQLDEAGLPTESDVLPPAGPGTRRVLGGGRINFRHDLLIGEPAVRSSRLVGTTHRRGRSGELTITTLEHEISQCGRVCLREQQDVIDRSGTGPATLASAVARPGAAGDVPIDAITLFRFSAVMGVAHRIHWDENYAQKVEGYSGLVVPGPLQLIVATHRVRELRKRPIRSMTFRFTSPLTVGDGMVLSCDDTSAQVSDANGRVTCWMRVDG</sequence>
<dbReference type="PANTHER" id="PTHR28152">
    <property type="entry name" value="HYDROXYACYL-THIOESTER DEHYDRATASE TYPE 2, MITOCHONDRIAL"/>
    <property type="match status" value="1"/>
</dbReference>
<dbReference type="EMBL" id="AOEX01000081">
    <property type="protein sequence ID" value="EME56246.1"/>
    <property type="molecule type" value="Genomic_DNA"/>
</dbReference>
<dbReference type="PATRIC" id="fig|1278076.4.peg.4551"/>
<dbReference type="Gene3D" id="3.10.129.10">
    <property type="entry name" value="Hotdog Thioesterase"/>
    <property type="match status" value="1"/>
</dbReference>
<evidence type="ECO:0000313" key="2">
    <source>
        <dbReference type="Proteomes" id="UP000011731"/>
    </source>
</evidence>
<comment type="caution">
    <text evidence="1">The sequence shown here is derived from an EMBL/GenBank/DDBJ whole genome shotgun (WGS) entry which is preliminary data.</text>
</comment>
<reference evidence="1 2" key="1">
    <citation type="journal article" date="2013" name="Genome Announc.">
        <title>Draft Genome Sequence of Rhodococcus ruber Strain BKS 20-38.</title>
        <authorList>
            <person name="Bala M."/>
            <person name="Kumar S."/>
            <person name="Raghava G.P."/>
            <person name="Mayilraj S."/>
        </authorList>
    </citation>
    <scope>NUCLEOTIDE SEQUENCE [LARGE SCALE GENOMIC DNA]</scope>
    <source>
        <strain evidence="1 2">BKS 20-38</strain>
    </source>
</reference>
<name>M2X5B8_9NOCA</name>
<dbReference type="AlphaFoldDB" id="M2X5B8"/>
<evidence type="ECO:0000313" key="1">
    <source>
        <dbReference type="EMBL" id="EME56246.1"/>
    </source>
</evidence>
<keyword evidence="2" id="KW-1185">Reference proteome</keyword>
<evidence type="ECO:0008006" key="3">
    <source>
        <dbReference type="Google" id="ProtNLM"/>
    </source>
</evidence>
<dbReference type="InterPro" id="IPR052741">
    <property type="entry name" value="Mitochondrial_HTD2"/>
</dbReference>
<dbReference type="GO" id="GO:0019171">
    <property type="term" value="F:(3R)-hydroxyacyl-[acyl-carrier-protein] dehydratase activity"/>
    <property type="evidence" value="ECO:0007669"/>
    <property type="project" value="TreeGrafter"/>
</dbReference>
<gene>
    <name evidence="1" type="ORF">G352_22196</name>
</gene>
<protein>
    <recommendedName>
        <fullName evidence="3">N-terminal of MaoC-like dehydratase domain-containing protein</fullName>
    </recommendedName>
</protein>